<evidence type="ECO:0000256" key="2">
    <source>
        <dbReference type="ARBA" id="ARBA00023125"/>
    </source>
</evidence>
<dbReference type="SUPFAM" id="SSF46689">
    <property type="entry name" value="Homeodomain-like"/>
    <property type="match status" value="1"/>
</dbReference>
<name>A0ABU5DLK9_9BURK</name>
<evidence type="ECO:0000313" key="7">
    <source>
        <dbReference type="Proteomes" id="UP001285263"/>
    </source>
</evidence>
<gene>
    <name evidence="6" type="ORF">SNE35_16695</name>
</gene>
<dbReference type="Gene3D" id="1.10.357.10">
    <property type="entry name" value="Tetracycline Repressor, domain 2"/>
    <property type="match status" value="1"/>
</dbReference>
<evidence type="ECO:0000256" key="1">
    <source>
        <dbReference type="ARBA" id="ARBA00023015"/>
    </source>
</evidence>
<keyword evidence="1" id="KW-0805">Transcription regulation</keyword>
<dbReference type="PROSITE" id="PS50977">
    <property type="entry name" value="HTH_TETR_2"/>
    <property type="match status" value="1"/>
</dbReference>
<feature type="domain" description="HTH tetR-type" evidence="5">
    <location>
        <begin position="6"/>
        <end position="66"/>
    </location>
</feature>
<dbReference type="Pfam" id="PF00440">
    <property type="entry name" value="TetR_N"/>
    <property type="match status" value="1"/>
</dbReference>
<evidence type="ECO:0000256" key="4">
    <source>
        <dbReference type="PROSITE-ProRule" id="PRU00335"/>
    </source>
</evidence>
<accession>A0ABU5DLK9</accession>
<organism evidence="6 7">
    <name type="scientific">Roseateles agri</name>
    <dbReference type="NCBI Taxonomy" id="3098619"/>
    <lineage>
        <taxon>Bacteria</taxon>
        <taxon>Pseudomonadati</taxon>
        <taxon>Pseudomonadota</taxon>
        <taxon>Betaproteobacteria</taxon>
        <taxon>Burkholderiales</taxon>
        <taxon>Sphaerotilaceae</taxon>
        <taxon>Roseateles</taxon>
    </lineage>
</organism>
<sequence>MARPKQFDPDVALDAAIDVFREHGYAGTSAEMLVEAMHIGKQSLYNTFGGKWPLYCAALERYAAAETAGHIDALGSAPTALGGVEAMMKRVVAEARLACLGTHSISEFGDAREGTEELARIRQSAGRSLRTALATRLRQAQRDGEVSTELDVQHAAGFLIANIAGIRLAARGGAGDAELRALARLSLQALK</sequence>
<dbReference type="PANTHER" id="PTHR47506">
    <property type="entry name" value="TRANSCRIPTIONAL REGULATORY PROTEIN"/>
    <property type="match status" value="1"/>
</dbReference>
<reference evidence="6 7" key="1">
    <citation type="submission" date="2023-11" db="EMBL/GenBank/DDBJ databases">
        <title>Paucibacter sp. nov., isolated from fresh soil in Korea.</title>
        <authorList>
            <person name="Le N.T.T."/>
        </authorList>
    </citation>
    <scope>NUCLEOTIDE SEQUENCE [LARGE SCALE GENOMIC DNA]</scope>
    <source>
        <strain evidence="6 7">R3-3</strain>
    </source>
</reference>
<dbReference type="InterPro" id="IPR001647">
    <property type="entry name" value="HTH_TetR"/>
</dbReference>
<feature type="DNA-binding region" description="H-T-H motif" evidence="4">
    <location>
        <begin position="29"/>
        <end position="48"/>
    </location>
</feature>
<dbReference type="Gene3D" id="1.10.10.60">
    <property type="entry name" value="Homeodomain-like"/>
    <property type="match status" value="1"/>
</dbReference>
<evidence type="ECO:0000313" key="6">
    <source>
        <dbReference type="EMBL" id="MDY0746159.1"/>
    </source>
</evidence>
<proteinExistence type="predicted"/>
<evidence type="ECO:0000256" key="3">
    <source>
        <dbReference type="ARBA" id="ARBA00023163"/>
    </source>
</evidence>
<dbReference type="PANTHER" id="PTHR47506:SF1">
    <property type="entry name" value="HTH-TYPE TRANSCRIPTIONAL REGULATOR YJDC"/>
    <property type="match status" value="1"/>
</dbReference>
<evidence type="ECO:0000259" key="5">
    <source>
        <dbReference type="PROSITE" id="PS50977"/>
    </source>
</evidence>
<dbReference type="SUPFAM" id="SSF48498">
    <property type="entry name" value="Tetracyclin repressor-like, C-terminal domain"/>
    <property type="match status" value="1"/>
</dbReference>
<dbReference type="InterPro" id="IPR009057">
    <property type="entry name" value="Homeodomain-like_sf"/>
</dbReference>
<dbReference type="Proteomes" id="UP001285263">
    <property type="component" value="Unassembled WGS sequence"/>
</dbReference>
<dbReference type="RefSeq" id="WP_320424057.1">
    <property type="nucleotide sequence ID" value="NZ_JAXCLA010000005.1"/>
</dbReference>
<keyword evidence="3" id="KW-0804">Transcription</keyword>
<dbReference type="InterPro" id="IPR036271">
    <property type="entry name" value="Tet_transcr_reg_TetR-rel_C_sf"/>
</dbReference>
<protein>
    <submittedName>
        <fullName evidence="6">TetR/AcrR family transcriptional regulator</fullName>
    </submittedName>
</protein>
<comment type="caution">
    <text evidence="6">The sequence shown here is derived from an EMBL/GenBank/DDBJ whole genome shotgun (WGS) entry which is preliminary data.</text>
</comment>
<keyword evidence="7" id="KW-1185">Reference proteome</keyword>
<keyword evidence="2 4" id="KW-0238">DNA-binding</keyword>
<dbReference type="EMBL" id="JAXCLA010000005">
    <property type="protein sequence ID" value="MDY0746159.1"/>
    <property type="molecule type" value="Genomic_DNA"/>
</dbReference>